<protein>
    <recommendedName>
        <fullName evidence="5">PWWP domain-containing protein</fullName>
    </recommendedName>
</protein>
<dbReference type="EMBL" id="JH992985">
    <property type="protein sequence ID" value="EKX48598.1"/>
    <property type="molecule type" value="Genomic_DNA"/>
</dbReference>
<dbReference type="GeneID" id="17305205"/>
<gene>
    <name evidence="2" type="ORF">GUITHDRAFT_105743</name>
</gene>
<dbReference type="HOGENOM" id="CLU_1279776_0_0_1"/>
<evidence type="ECO:0000313" key="3">
    <source>
        <dbReference type="EnsemblProtists" id="EKX48598"/>
    </source>
</evidence>
<feature type="region of interest" description="Disordered" evidence="1">
    <location>
        <begin position="162"/>
        <end position="216"/>
    </location>
</feature>
<evidence type="ECO:0008006" key="5">
    <source>
        <dbReference type="Google" id="ProtNLM"/>
    </source>
</evidence>
<evidence type="ECO:0000313" key="4">
    <source>
        <dbReference type="Proteomes" id="UP000011087"/>
    </source>
</evidence>
<dbReference type="KEGG" id="gtt:GUITHDRAFT_105743"/>
<name>L1JJ96_GUITC</name>
<reference evidence="2 4" key="1">
    <citation type="journal article" date="2012" name="Nature">
        <title>Algal genomes reveal evolutionary mosaicism and the fate of nucleomorphs.</title>
        <authorList>
            <consortium name="DOE Joint Genome Institute"/>
            <person name="Curtis B.A."/>
            <person name="Tanifuji G."/>
            <person name="Burki F."/>
            <person name="Gruber A."/>
            <person name="Irimia M."/>
            <person name="Maruyama S."/>
            <person name="Arias M.C."/>
            <person name="Ball S.G."/>
            <person name="Gile G.H."/>
            <person name="Hirakawa Y."/>
            <person name="Hopkins J.F."/>
            <person name="Kuo A."/>
            <person name="Rensing S.A."/>
            <person name="Schmutz J."/>
            <person name="Symeonidi A."/>
            <person name="Elias M."/>
            <person name="Eveleigh R.J."/>
            <person name="Herman E.K."/>
            <person name="Klute M.J."/>
            <person name="Nakayama T."/>
            <person name="Obornik M."/>
            <person name="Reyes-Prieto A."/>
            <person name="Armbrust E.V."/>
            <person name="Aves S.J."/>
            <person name="Beiko R.G."/>
            <person name="Coutinho P."/>
            <person name="Dacks J.B."/>
            <person name="Durnford D.G."/>
            <person name="Fast N.M."/>
            <person name="Green B.R."/>
            <person name="Grisdale C.J."/>
            <person name="Hempel F."/>
            <person name="Henrissat B."/>
            <person name="Hoppner M.P."/>
            <person name="Ishida K."/>
            <person name="Kim E."/>
            <person name="Koreny L."/>
            <person name="Kroth P.G."/>
            <person name="Liu Y."/>
            <person name="Malik S.B."/>
            <person name="Maier U.G."/>
            <person name="McRose D."/>
            <person name="Mock T."/>
            <person name="Neilson J.A."/>
            <person name="Onodera N.T."/>
            <person name="Poole A.M."/>
            <person name="Pritham E.J."/>
            <person name="Richards T.A."/>
            <person name="Rocap G."/>
            <person name="Roy S.W."/>
            <person name="Sarai C."/>
            <person name="Schaack S."/>
            <person name="Shirato S."/>
            <person name="Slamovits C.H."/>
            <person name="Spencer D.F."/>
            <person name="Suzuki S."/>
            <person name="Worden A.Z."/>
            <person name="Zauner S."/>
            <person name="Barry K."/>
            <person name="Bell C."/>
            <person name="Bharti A.K."/>
            <person name="Crow J.A."/>
            <person name="Grimwood J."/>
            <person name="Kramer R."/>
            <person name="Lindquist E."/>
            <person name="Lucas S."/>
            <person name="Salamov A."/>
            <person name="McFadden G.I."/>
            <person name="Lane C.E."/>
            <person name="Keeling P.J."/>
            <person name="Gray M.W."/>
            <person name="Grigoriev I.V."/>
            <person name="Archibald J.M."/>
        </authorList>
    </citation>
    <scope>NUCLEOTIDE SEQUENCE</scope>
    <source>
        <strain evidence="2 4">CCMP2712</strain>
    </source>
</reference>
<dbReference type="RefSeq" id="XP_005835578.1">
    <property type="nucleotide sequence ID" value="XM_005835521.1"/>
</dbReference>
<organism evidence="2">
    <name type="scientific">Guillardia theta (strain CCMP2712)</name>
    <name type="common">Cryptophyte</name>
    <dbReference type="NCBI Taxonomy" id="905079"/>
    <lineage>
        <taxon>Eukaryota</taxon>
        <taxon>Cryptophyceae</taxon>
        <taxon>Pyrenomonadales</taxon>
        <taxon>Geminigeraceae</taxon>
        <taxon>Guillardia</taxon>
    </lineage>
</organism>
<evidence type="ECO:0000313" key="2">
    <source>
        <dbReference type="EMBL" id="EKX48598.1"/>
    </source>
</evidence>
<keyword evidence="4" id="KW-1185">Reference proteome</keyword>
<feature type="compositionally biased region" description="Basic residues" evidence="1">
    <location>
        <begin position="186"/>
        <end position="202"/>
    </location>
</feature>
<dbReference type="PaxDb" id="55529-EKX48598"/>
<proteinExistence type="predicted"/>
<evidence type="ECO:0000256" key="1">
    <source>
        <dbReference type="SAM" id="MobiDB-lite"/>
    </source>
</evidence>
<accession>L1JJ96</accession>
<dbReference type="AlphaFoldDB" id="L1JJ96"/>
<dbReference type="EnsemblProtists" id="EKX48598">
    <property type="protein sequence ID" value="EKX48598"/>
    <property type="gene ID" value="GUITHDRAFT_105743"/>
</dbReference>
<reference evidence="4" key="2">
    <citation type="submission" date="2012-11" db="EMBL/GenBank/DDBJ databases">
        <authorList>
            <person name="Kuo A."/>
            <person name="Curtis B.A."/>
            <person name="Tanifuji G."/>
            <person name="Burki F."/>
            <person name="Gruber A."/>
            <person name="Irimia M."/>
            <person name="Maruyama S."/>
            <person name="Arias M.C."/>
            <person name="Ball S.G."/>
            <person name="Gile G.H."/>
            <person name="Hirakawa Y."/>
            <person name="Hopkins J.F."/>
            <person name="Rensing S.A."/>
            <person name="Schmutz J."/>
            <person name="Symeonidi A."/>
            <person name="Elias M."/>
            <person name="Eveleigh R.J."/>
            <person name="Herman E.K."/>
            <person name="Klute M.J."/>
            <person name="Nakayama T."/>
            <person name="Obornik M."/>
            <person name="Reyes-Prieto A."/>
            <person name="Armbrust E.V."/>
            <person name="Aves S.J."/>
            <person name="Beiko R.G."/>
            <person name="Coutinho P."/>
            <person name="Dacks J.B."/>
            <person name="Durnford D.G."/>
            <person name="Fast N.M."/>
            <person name="Green B.R."/>
            <person name="Grisdale C."/>
            <person name="Hempe F."/>
            <person name="Henrissat B."/>
            <person name="Hoppner M.P."/>
            <person name="Ishida K.-I."/>
            <person name="Kim E."/>
            <person name="Koreny L."/>
            <person name="Kroth P.G."/>
            <person name="Liu Y."/>
            <person name="Malik S.-B."/>
            <person name="Maier U.G."/>
            <person name="McRose D."/>
            <person name="Mock T."/>
            <person name="Neilson J.A."/>
            <person name="Onodera N.T."/>
            <person name="Poole A.M."/>
            <person name="Pritham E.J."/>
            <person name="Richards T.A."/>
            <person name="Rocap G."/>
            <person name="Roy S.W."/>
            <person name="Sarai C."/>
            <person name="Schaack S."/>
            <person name="Shirato S."/>
            <person name="Slamovits C.H."/>
            <person name="Spencer D.F."/>
            <person name="Suzuki S."/>
            <person name="Worden A.Z."/>
            <person name="Zauner S."/>
            <person name="Barry K."/>
            <person name="Bell C."/>
            <person name="Bharti A.K."/>
            <person name="Crow J.A."/>
            <person name="Grimwood J."/>
            <person name="Kramer R."/>
            <person name="Lindquist E."/>
            <person name="Lucas S."/>
            <person name="Salamov A."/>
            <person name="McFadden G.I."/>
            <person name="Lane C.E."/>
            <person name="Keeling P.J."/>
            <person name="Gray M.W."/>
            <person name="Grigoriev I.V."/>
            <person name="Archibald J.M."/>
        </authorList>
    </citation>
    <scope>NUCLEOTIDE SEQUENCE</scope>
    <source>
        <strain evidence="4">CCMP2712</strain>
    </source>
</reference>
<reference evidence="3" key="3">
    <citation type="submission" date="2015-06" db="UniProtKB">
        <authorList>
            <consortium name="EnsemblProtists"/>
        </authorList>
    </citation>
    <scope>IDENTIFICATION</scope>
</reference>
<dbReference type="Proteomes" id="UP000011087">
    <property type="component" value="Unassembled WGS sequence"/>
</dbReference>
<sequence>MEQARERTEDPNPLYQTLRTRGKWCVCAFLELSQLKQGQGFAVEVEFDGEWWDANIKAREGDSIGGARLRRPPPLEVVWARVKDSAAWPGILIQGSLKNPYSKKASEAMEAPAKLIHTVSRDRLSAFTSASIPKRIRQLAEAIEYAKAAMATGTIPEAMRMAKESTSMSKGGKRRAPSLDTPLRVPPKKNPLHSKERKRAAMRKLGLLPPEVPRAA</sequence>